<keyword evidence="2" id="KW-0732">Signal</keyword>
<organism evidence="3 4">
    <name type="scientific">Aspergillus brasiliensis (strain CBS 101740 / IMI 381727 / IBT 21946)</name>
    <dbReference type="NCBI Taxonomy" id="767769"/>
    <lineage>
        <taxon>Eukaryota</taxon>
        <taxon>Fungi</taxon>
        <taxon>Dikarya</taxon>
        <taxon>Ascomycota</taxon>
        <taxon>Pezizomycotina</taxon>
        <taxon>Eurotiomycetes</taxon>
        <taxon>Eurotiomycetidae</taxon>
        <taxon>Eurotiales</taxon>
        <taxon>Aspergillaceae</taxon>
        <taxon>Aspergillus</taxon>
        <taxon>Aspergillus subgen. Circumdati</taxon>
    </lineage>
</organism>
<dbReference type="AlphaFoldDB" id="A0A1L9U522"/>
<dbReference type="RefSeq" id="XP_067473923.1">
    <property type="nucleotide sequence ID" value="XM_067618877.1"/>
</dbReference>
<accession>A0A1L9U522</accession>
<evidence type="ECO:0000313" key="3">
    <source>
        <dbReference type="EMBL" id="OJJ66673.1"/>
    </source>
</evidence>
<evidence type="ECO:0000256" key="2">
    <source>
        <dbReference type="SAM" id="SignalP"/>
    </source>
</evidence>
<dbReference type="VEuPathDB" id="FungiDB:ASPBRDRAFT_137297"/>
<dbReference type="Proteomes" id="UP000184499">
    <property type="component" value="Unassembled WGS sequence"/>
</dbReference>
<feature type="signal peptide" evidence="2">
    <location>
        <begin position="1"/>
        <end position="22"/>
    </location>
</feature>
<dbReference type="GeneID" id="93571365"/>
<name>A0A1L9U522_ASPBC</name>
<protein>
    <submittedName>
        <fullName evidence="3">Uncharacterized protein</fullName>
    </submittedName>
</protein>
<evidence type="ECO:0000313" key="4">
    <source>
        <dbReference type="Proteomes" id="UP000184499"/>
    </source>
</evidence>
<reference evidence="4" key="1">
    <citation type="journal article" date="2017" name="Genome Biol.">
        <title>Comparative genomics reveals high biological diversity and specific adaptations in the industrially and medically important fungal genus Aspergillus.</title>
        <authorList>
            <person name="de Vries R.P."/>
            <person name="Riley R."/>
            <person name="Wiebenga A."/>
            <person name="Aguilar-Osorio G."/>
            <person name="Amillis S."/>
            <person name="Uchima C.A."/>
            <person name="Anderluh G."/>
            <person name="Asadollahi M."/>
            <person name="Askin M."/>
            <person name="Barry K."/>
            <person name="Battaglia E."/>
            <person name="Bayram O."/>
            <person name="Benocci T."/>
            <person name="Braus-Stromeyer S.A."/>
            <person name="Caldana C."/>
            <person name="Canovas D."/>
            <person name="Cerqueira G.C."/>
            <person name="Chen F."/>
            <person name="Chen W."/>
            <person name="Choi C."/>
            <person name="Clum A."/>
            <person name="Dos Santos R.A."/>
            <person name="Damasio A.R."/>
            <person name="Diallinas G."/>
            <person name="Emri T."/>
            <person name="Fekete E."/>
            <person name="Flipphi M."/>
            <person name="Freyberg S."/>
            <person name="Gallo A."/>
            <person name="Gournas C."/>
            <person name="Habgood R."/>
            <person name="Hainaut M."/>
            <person name="Harispe M.L."/>
            <person name="Henrissat B."/>
            <person name="Hilden K.S."/>
            <person name="Hope R."/>
            <person name="Hossain A."/>
            <person name="Karabika E."/>
            <person name="Karaffa L."/>
            <person name="Karanyi Z."/>
            <person name="Krasevec N."/>
            <person name="Kuo A."/>
            <person name="Kusch H."/>
            <person name="LaButti K."/>
            <person name="Lagendijk E.L."/>
            <person name="Lapidus A."/>
            <person name="Levasseur A."/>
            <person name="Lindquist E."/>
            <person name="Lipzen A."/>
            <person name="Logrieco A.F."/>
            <person name="MacCabe A."/>
            <person name="Maekelae M.R."/>
            <person name="Malavazi I."/>
            <person name="Melin P."/>
            <person name="Meyer V."/>
            <person name="Mielnichuk N."/>
            <person name="Miskei M."/>
            <person name="Molnar A.P."/>
            <person name="Mule G."/>
            <person name="Ngan C.Y."/>
            <person name="Orejas M."/>
            <person name="Orosz E."/>
            <person name="Ouedraogo J.P."/>
            <person name="Overkamp K.M."/>
            <person name="Park H.-S."/>
            <person name="Perrone G."/>
            <person name="Piumi F."/>
            <person name="Punt P.J."/>
            <person name="Ram A.F."/>
            <person name="Ramon A."/>
            <person name="Rauscher S."/>
            <person name="Record E."/>
            <person name="Riano-Pachon D.M."/>
            <person name="Robert V."/>
            <person name="Roehrig J."/>
            <person name="Ruller R."/>
            <person name="Salamov A."/>
            <person name="Salih N.S."/>
            <person name="Samson R.A."/>
            <person name="Sandor E."/>
            <person name="Sanguinetti M."/>
            <person name="Schuetze T."/>
            <person name="Sepcic K."/>
            <person name="Shelest E."/>
            <person name="Sherlock G."/>
            <person name="Sophianopoulou V."/>
            <person name="Squina F.M."/>
            <person name="Sun H."/>
            <person name="Susca A."/>
            <person name="Todd R.B."/>
            <person name="Tsang A."/>
            <person name="Unkles S.E."/>
            <person name="van de Wiele N."/>
            <person name="van Rossen-Uffink D."/>
            <person name="Oliveira J.V."/>
            <person name="Vesth T.C."/>
            <person name="Visser J."/>
            <person name="Yu J.-H."/>
            <person name="Zhou M."/>
            <person name="Andersen M.R."/>
            <person name="Archer D.B."/>
            <person name="Baker S.E."/>
            <person name="Benoit I."/>
            <person name="Brakhage A.A."/>
            <person name="Braus G.H."/>
            <person name="Fischer R."/>
            <person name="Frisvad J.C."/>
            <person name="Goldman G.H."/>
            <person name="Houbraken J."/>
            <person name="Oakley B."/>
            <person name="Pocsi I."/>
            <person name="Scazzocchio C."/>
            <person name="Seiboth B."/>
            <person name="vanKuyk P.A."/>
            <person name="Wortman J."/>
            <person name="Dyer P.S."/>
            <person name="Grigoriev I.V."/>
        </authorList>
    </citation>
    <scope>NUCLEOTIDE SEQUENCE [LARGE SCALE GENOMIC DNA]</scope>
    <source>
        <strain evidence="4">CBS 101740 / IMI 381727 / IBT 21946</strain>
    </source>
</reference>
<feature type="chain" id="PRO_5012544272" evidence="2">
    <location>
        <begin position="23"/>
        <end position="131"/>
    </location>
</feature>
<gene>
    <name evidence="3" type="ORF">ASPBRDRAFT_137297</name>
</gene>
<keyword evidence="4" id="KW-1185">Reference proteome</keyword>
<evidence type="ECO:0000256" key="1">
    <source>
        <dbReference type="SAM" id="MobiDB-lite"/>
    </source>
</evidence>
<proteinExistence type="predicted"/>
<dbReference type="EMBL" id="KV878697">
    <property type="protein sequence ID" value="OJJ66673.1"/>
    <property type="molecule type" value="Genomic_DNA"/>
</dbReference>
<feature type="region of interest" description="Disordered" evidence="1">
    <location>
        <begin position="105"/>
        <end position="131"/>
    </location>
</feature>
<sequence>MNLNFFSCFSFLFFICSNRVTLNSPSNLPDTLSSIPVLRVSLQCLFNSCEELHSRPSAQASPWWPPTDISDCLSIAPIRRLLPSPPLPLLPLLLLLPLNPPPTPPNTAVPTSKSFPSLPSSPWAPVPTSYL</sequence>
<feature type="compositionally biased region" description="Polar residues" evidence="1">
    <location>
        <begin position="108"/>
        <end position="120"/>
    </location>
</feature>